<accession>A0A0P9TT55</accession>
<dbReference type="AlphaFoldDB" id="A0A0P9TT55"/>
<evidence type="ECO:0000313" key="2">
    <source>
        <dbReference type="Proteomes" id="UP000050469"/>
    </source>
</evidence>
<gene>
    <name evidence="1" type="ORF">ALO53_200134</name>
</gene>
<proteinExistence type="predicted"/>
<dbReference type="Proteomes" id="UP000050469">
    <property type="component" value="Unassembled WGS sequence"/>
</dbReference>
<protein>
    <submittedName>
        <fullName evidence="1">Uncharacterized protein</fullName>
    </submittedName>
</protein>
<reference evidence="1 2" key="1">
    <citation type="submission" date="2015-09" db="EMBL/GenBank/DDBJ databases">
        <title>Genome announcement of multiple Pseudomonas syringae strains.</title>
        <authorList>
            <person name="Thakur S."/>
            <person name="Wang P.W."/>
            <person name="Gong Y."/>
            <person name="Weir B.S."/>
            <person name="Guttman D.S."/>
        </authorList>
    </citation>
    <scope>NUCLEOTIDE SEQUENCE [LARGE SCALE GENOMIC DNA]</scope>
    <source>
        <strain evidence="1 2">ICMP7840</strain>
    </source>
</reference>
<evidence type="ECO:0000313" key="1">
    <source>
        <dbReference type="EMBL" id="KPX76966.1"/>
    </source>
</evidence>
<name>A0A0P9TT55_PSEA0</name>
<dbReference type="EMBL" id="LJQO01000139">
    <property type="protein sequence ID" value="KPX76966.1"/>
    <property type="molecule type" value="Genomic_DNA"/>
</dbReference>
<comment type="caution">
    <text evidence="1">The sequence shown here is derived from an EMBL/GenBank/DDBJ whole genome shotgun (WGS) entry which is preliminary data.</text>
</comment>
<sequence>MASDRDQVGEHRVADCSSDLCVRQGVQADIDHGLFADYLHPVKDRSRIVHVLIVRRDQFRHAPGCELFEQRQQRGNDLVEIGLVVADRTSQTIHDRVRYARQREVLIDGNHAERPALHIERYVFIVELALNGNDRLPSFWIRLIKVFRGILLEDPFDVDHVLLDLQVVRSTAQCDKGSCDDVHETPCELTKCC</sequence>
<organism evidence="1 2">
    <name type="scientific">Pseudomonas amygdali pv. photiniae</name>
    <dbReference type="NCBI Taxonomy" id="251724"/>
    <lineage>
        <taxon>Bacteria</taxon>
        <taxon>Pseudomonadati</taxon>
        <taxon>Pseudomonadota</taxon>
        <taxon>Gammaproteobacteria</taxon>
        <taxon>Pseudomonadales</taxon>
        <taxon>Pseudomonadaceae</taxon>
        <taxon>Pseudomonas</taxon>
        <taxon>Pseudomonas amygdali</taxon>
    </lineage>
</organism>